<evidence type="ECO:0000313" key="2">
    <source>
        <dbReference type="Proteomes" id="UP000032304"/>
    </source>
</evidence>
<dbReference type="InterPro" id="IPR055298">
    <property type="entry name" value="AtLOH3-like"/>
</dbReference>
<proteinExistence type="predicted"/>
<dbReference type="eggNOG" id="ENOG502QWCA">
    <property type="taxonomic scope" value="Eukaryota"/>
</dbReference>
<keyword evidence="2" id="KW-1185">Reference proteome</keyword>
<dbReference type="Gramene" id="KJB82357">
    <property type="protein sequence ID" value="KJB82357"/>
    <property type="gene ID" value="B456_013G192400"/>
</dbReference>
<reference evidence="1 2" key="1">
    <citation type="journal article" date="2012" name="Nature">
        <title>Repeated polyploidization of Gossypium genomes and the evolution of spinnable cotton fibres.</title>
        <authorList>
            <person name="Paterson A.H."/>
            <person name="Wendel J.F."/>
            <person name="Gundlach H."/>
            <person name="Guo H."/>
            <person name="Jenkins J."/>
            <person name="Jin D."/>
            <person name="Llewellyn D."/>
            <person name="Showmaker K.C."/>
            <person name="Shu S."/>
            <person name="Udall J."/>
            <person name="Yoo M.J."/>
            <person name="Byers R."/>
            <person name="Chen W."/>
            <person name="Doron-Faigenboim A."/>
            <person name="Duke M.V."/>
            <person name="Gong L."/>
            <person name="Grimwood J."/>
            <person name="Grover C."/>
            <person name="Grupp K."/>
            <person name="Hu G."/>
            <person name="Lee T.H."/>
            <person name="Li J."/>
            <person name="Lin L."/>
            <person name="Liu T."/>
            <person name="Marler B.S."/>
            <person name="Page J.T."/>
            <person name="Roberts A.W."/>
            <person name="Romanel E."/>
            <person name="Sanders W.S."/>
            <person name="Szadkowski E."/>
            <person name="Tan X."/>
            <person name="Tang H."/>
            <person name="Xu C."/>
            <person name="Wang J."/>
            <person name="Wang Z."/>
            <person name="Zhang D."/>
            <person name="Zhang L."/>
            <person name="Ashrafi H."/>
            <person name="Bedon F."/>
            <person name="Bowers J.E."/>
            <person name="Brubaker C.L."/>
            <person name="Chee P.W."/>
            <person name="Das S."/>
            <person name="Gingle A.R."/>
            <person name="Haigler C.H."/>
            <person name="Harker D."/>
            <person name="Hoffmann L.V."/>
            <person name="Hovav R."/>
            <person name="Jones D.C."/>
            <person name="Lemke C."/>
            <person name="Mansoor S."/>
            <person name="ur Rahman M."/>
            <person name="Rainville L.N."/>
            <person name="Rambani A."/>
            <person name="Reddy U.K."/>
            <person name="Rong J.K."/>
            <person name="Saranga Y."/>
            <person name="Scheffler B.E."/>
            <person name="Scheffler J.A."/>
            <person name="Stelly D.M."/>
            <person name="Triplett B.A."/>
            <person name="Van Deynze A."/>
            <person name="Vaslin M.F."/>
            <person name="Waghmare V.N."/>
            <person name="Walford S.A."/>
            <person name="Wright R.J."/>
            <person name="Zaki E.A."/>
            <person name="Zhang T."/>
            <person name="Dennis E.S."/>
            <person name="Mayer K.F."/>
            <person name="Peterson D.G."/>
            <person name="Rokhsar D.S."/>
            <person name="Wang X."/>
            <person name="Schmutz J."/>
        </authorList>
    </citation>
    <scope>NUCLEOTIDE SEQUENCE [LARGE SCALE GENOMIC DNA]</scope>
</reference>
<dbReference type="PANTHER" id="PTHR11697">
    <property type="entry name" value="GENERAL TRANSCRIPTION FACTOR 2-RELATED ZINC FINGER PROTEIN"/>
    <property type="match status" value="1"/>
</dbReference>
<dbReference type="PANTHER" id="PTHR11697:SF230">
    <property type="entry name" value="ZINC FINGER, MYM DOMAIN CONTAINING 1"/>
    <property type="match status" value="1"/>
</dbReference>
<accession>A0A0D2SGM8</accession>
<sequence>MYNATSTVLENLKNTAFNYSQRGDAHSAYNRLRSFEFIFIFHMMKEGLRVTDNLCQALQRCSQDILNAMSLVLTMKDLIQKLRDGGWNELLKNVISFFETWELDFLDMNAQYILGRSHNKKEDVIVEHHYRVNLFFATINTQLQELKSRFNEHVVELLTLTTTLNPKEFFKLFDIDKISILVNKFYPEDFSQQEKESLPYELEHYELDVCKHPDLIIILTLYELCRSLVESGKSVMYPLADR</sequence>
<organism evidence="1 2">
    <name type="scientific">Gossypium raimondii</name>
    <name type="common">Peruvian cotton</name>
    <name type="synonym">Gossypium klotzschianum subsp. raimondii</name>
    <dbReference type="NCBI Taxonomy" id="29730"/>
    <lineage>
        <taxon>Eukaryota</taxon>
        <taxon>Viridiplantae</taxon>
        <taxon>Streptophyta</taxon>
        <taxon>Embryophyta</taxon>
        <taxon>Tracheophyta</taxon>
        <taxon>Spermatophyta</taxon>
        <taxon>Magnoliopsida</taxon>
        <taxon>eudicotyledons</taxon>
        <taxon>Gunneridae</taxon>
        <taxon>Pentapetalae</taxon>
        <taxon>rosids</taxon>
        <taxon>malvids</taxon>
        <taxon>Malvales</taxon>
        <taxon>Malvaceae</taxon>
        <taxon>Malvoideae</taxon>
        <taxon>Gossypium</taxon>
    </lineage>
</organism>
<dbReference type="EMBL" id="CM001752">
    <property type="protein sequence ID" value="KJB82357.1"/>
    <property type="molecule type" value="Genomic_DNA"/>
</dbReference>
<dbReference type="AlphaFoldDB" id="A0A0D2SGM8"/>
<dbReference type="Proteomes" id="UP000032304">
    <property type="component" value="Chromosome 13"/>
</dbReference>
<dbReference type="STRING" id="29730.A0A0D2SGM8"/>
<protein>
    <submittedName>
        <fullName evidence="1">Uncharacterized protein</fullName>
    </submittedName>
</protein>
<dbReference type="OMA" id="FFATINT"/>
<name>A0A0D2SGM8_GOSRA</name>
<gene>
    <name evidence="1" type="ORF">B456_013G192400</name>
</gene>
<evidence type="ECO:0000313" key="1">
    <source>
        <dbReference type="EMBL" id="KJB82357.1"/>
    </source>
</evidence>